<keyword evidence="2" id="KW-0378">Hydrolase</keyword>
<dbReference type="InterPro" id="IPR020084">
    <property type="entry name" value="NUDIX_hydrolase_CS"/>
</dbReference>
<dbReference type="Gene3D" id="3.90.79.10">
    <property type="entry name" value="Nucleoside Triphosphate Pyrophosphohydrolase"/>
    <property type="match status" value="1"/>
</dbReference>
<evidence type="ECO:0000313" key="5">
    <source>
        <dbReference type="Proteomes" id="UP001168524"/>
    </source>
</evidence>
<organism evidence="4 5">
    <name type="scientific">Acinetobacter thutiue</name>
    <dbReference type="NCBI Taxonomy" id="2998078"/>
    <lineage>
        <taxon>Bacteria</taxon>
        <taxon>Pseudomonadati</taxon>
        <taxon>Pseudomonadota</taxon>
        <taxon>Gammaproteobacteria</taxon>
        <taxon>Moraxellales</taxon>
        <taxon>Moraxellaceae</taxon>
        <taxon>Acinetobacter</taxon>
    </lineage>
</organism>
<dbReference type="SUPFAM" id="SSF55811">
    <property type="entry name" value="Nudix"/>
    <property type="match status" value="1"/>
</dbReference>
<evidence type="ECO:0000259" key="3">
    <source>
        <dbReference type="PROSITE" id="PS51462"/>
    </source>
</evidence>
<keyword evidence="5" id="KW-1185">Reference proteome</keyword>
<dbReference type="InterPro" id="IPR000086">
    <property type="entry name" value="NUDIX_hydrolase_dom"/>
</dbReference>
<feature type="domain" description="Nudix hydrolase" evidence="3">
    <location>
        <begin position="12"/>
        <end position="152"/>
    </location>
</feature>
<dbReference type="Proteomes" id="UP001168524">
    <property type="component" value="Unassembled WGS sequence"/>
</dbReference>
<comment type="caution">
    <text evidence="4">The sequence shown here is derived from an EMBL/GenBank/DDBJ whole genome shotgun (WGS) entry which is preliminary data.</text>
</comment>
<comment type="cofactor">
    <cofactor evidence="1">
        <name>Mg(2+)</name>
        <dbReference type="ChEBI" id="CHEBI:18420"/>
    </cofactor>
</comment>
<dbReference type="InterPro" id="IPR015797">
    <property type="entry name" value="NUDIX_hydrolase-like_dom_sf"/>
</dbReference>
<protein>
    <submittedName>
        <fullName evidence="4">NUDIX domain-containing protein</fullName>
    </submittedName>
</protein>
<gene>
    <name evidence="4" type="ORF">QTA56_04090</name>
</gene>
<proteinExistence type="predicted"/>
<evidence type="ECO:0000256" key="2">
    <source>
        <dbReference type="ARBA" id="ARBA00022801"/>
    </source>
</evidence>
<evidence type="ECO:0000256" key="1">
    <source>
        <dbReference type="ARBA" id="ARBA00001946"/>
    </source>
</evidence>
<dbReference type="PROSITE" id="PS00893">
    <property type="entry name" value="NUDIX_BOX"/>
    <property type="match status" value="1"/>
</dbReference>
<dbReference type="Pfam" id="PF00293">
    <property type="entry name" value="NUDIX"/>
    <property type="match status" value="1"/>
</dbReference>
<evidence type="ECO:0000313" key="4">
    <source>
        <dbReference type="EMBL" id="MDN0013423.1"/>
    </source>
</evidence>
<sequence>MKDLTLEVAEGKLNIRVAAWIEHEDQILVSTFPDGSISLVGGRLRFSETTLDGIRREVFEETGEHFNSPVLFAIVENFFYDIASEQQFHEFLYIYKGEIQQKSAYLETNSTAVEVISWMPKSKIKMLKPDVLQELVLLPRESVVHLVNMESR</sequence>
<dbReference type="RefSeq" id="WP_326498143.1">
    <property type="nucleotide sequence ID" value="NZ_JAPQKF010000001.1"/>
</dbReference>
<dbReference type="EMBL" id="JAUDZE010000001">
    <property type="protein sequence ID" value="MDN0013423.1"/>
    <property type="molecule type" value="Genomic_DNA"/>
</dbReference>
<reference evidence="4" key="1">
    <citation type="submission" date="2023-06" db="EMBL/GenBank/DDBJ databases">
        <title>Two novel species of Acinetobacter isolated from motorbike repairing workshop in Vietnam.</title>
        <authorList>
            <person name="Le N.T.T."/>
        </authorList>
    </citation>
    <scope>NUCLEOTIDE SEQUENCE</scope>
    <source>
        <strain evidence="4">VNH17</strain>
    </source>
</reference>
<name>A0ABT7WL60_9GAMM</name>
<accession>A0ABT7WL60</accession>
<dbReference type="PROSITE" id="PS51462">
    <property type="entry name" value="NUDIX"/>
    <property type="match status" value="1"/>
</dbReference>